<gene>
    <name evidence="1" type="ORF">AB6A40_005303</name>
</gene>
<sequence>MLSVEERWKASKRLNDKRFDGVLFKNVLERDTLNTYEIKVRKDSGYGCWGEFSVRNIDNGVIRTAPFYIGNHTDLSNYLTKTVGFIALRKSDRPLTPHYNVADMLLDS</sequence>
<evidence type="ECO:0000313" key="2">
    <source>
        <dbReference type="Proteomes" id="UP001608902"/>
    </source>
</evidence>
<organism evidence="1 2">
    <name type="scientific">Gnathostoma spinigerum</name>
    <dbReference type="NCBI Taxonomy" id="75299"/>
    <lineage>
        <taxon>Eukaryota</taxon>
        <taxon>Metazoa</taxon>
        <taxon>Ecdysozoa</taxon>
        <taxon>Nematoda</taxon>
        <taxon>Chromadorea</taxon>
        <taxon>Rhabditida</taxon>
        <taxon>Spirurina</taxon>
        <taxon>Gnathostomatomorpha</taxon>
        <taxon>Gnathostomatoidea</taxon>
        <taxon>Gnathostomatidae</taxon>
        <taxon>Gnathostoma</taxon>
    </lineage>
</organism>
<dbReference type="EMBL" id="JBGFUD010003329">
    <property type="protein sequence ID" value="MFH4978594.1"/>
    <property type="molecule type" value="Genomic_DNA"/>
</dbReference>
<evidence type="ECO:0000313" key="1">
    <source>
        <dbReference type="EMBL" id="MFH4978594.1"/>
    </source>
</evidence>
<dbReference type="AlphaFoldDB" id="A0ABD6EKB0"/>
<accession>A0ABD6EKB0</accession>
<name>A0ABD6EKB0_9BILA</name>
<reference evidence="1 2" key="1">
    <citation type="submission" date="2024-08" db="EMBL/GenBank/DDBJ databases">
        <title>Gnathostoma spinigerum genome.</title>
        <authorList>
            <person name="Gonzalez-Bertolin B."/>
            <person name="Monzon S."/>
            <person name="Zaballos A."/>
            <person name="Jimenez P."/>
            <person name="Dekumyoy P."/>
            <person name="Varona S."/>
            <person name="Cuesta I."/>
            <person name="Sumanam S."/>
            <person name="Adisakwattana P."/>
            <person name="Gasser R.B."/>
            <person name="Hernandez-Gonzalez A."/>
            <person name="Young N.D."/>
            <person name="Perteguer M.J."/>
        </authorList>
    </citation>
    <scope>NUCLEOTIDE SEQUENCE [LARGE SCALE GENOMIC DNA]</scope>
    <source>
        <strain evidence="1">AL3</strain>
        <tissue evidence="1">Liver</tissue>
    </source>
</reference>
<dbReference type="Proteomes" id="UP001608902">
    <property type="component" value="Unassembled WGS sequence"/>
</dbReference>
<proteinExistence type="predicted"/>
<comment type="caution">
    <text evidence="1">The sequence shown here is derived from an EMBL/GenBank/DDBJ whole genome shotgun (WGS) entry which is preliminary data.</text>
</comment>
<keyword evidence="2" id="KW-1185">Reference proteome</keyword>
<protein>
    <recommendedName>
        <fullName evidence="3">DNA ligase</fullName>
    </recommendedName>
</protein>
<evidence type="ECO:0008006" key="3">
    <source>
        <dbReference type="Google" id="ProtNLM"/>
    </source>
</evidence>